<sequence length="152" mass="16279">MNKVFILLCSAVIGCLAAPANVGEGLEELALKTAGIATGPVATKSDVEAISGAVVSGERDSDKITREELREAAENAVIIDWENERIPDKVKVLMAVIHPPALLATLMAEKAREIARNPRSPSYTLSESHWEYPNGSFMLHLTAAGVVQQTTL</sequence>
<proteinExistence type="predicted"/>
<evidence type="ECO:0000313" key="2">
    <source>
        <dbReference type="Proteomes" id="UP000887565"/>
    </source>
</evidence>
<evidence type="ECO:0000313" key="3">
    <source>
        <dbReference type="WBParaSite" id="nRc.2.0.1.t34400-RA"/>
    </source>
</evidence>
<accession>A0A915K6Q6</accession>
<organism evidence="2 3">
    <name type="scientific">Romanomermis culicivorax</name>
    <name type="common">Nematode worm</name>
    <dbReference type="NCBI Taxonomy" id="13658"/>
    <lineage>
        <taxon>Eukaryota</taxon>
        <taxon>Metazoa</taxon>
        <taxon>Ecdysozoa</taxon>
        <taxon>Nematoda</taxon>
        <taxon>Enoplea</taxon>
        <taxon>Dorylaimia</taxon>
        <taxon>Mermithida</taxon>
        <taxon>Mermithoidea</taxon>
        <taxon>Mermithidae</taxon>
        <taxon>Romanomermis</taxon>
    </lineage>
</organism>
<dbReference type="PROSITE" id="PS51257">
    <property type="entry name" value="PROKAR_LIPOPROTEIN"/>
    <property type="match status" value="1"/>
</dbReference>
<reference evidence="3" key="1">
    <citation type="submission" date="2022-11" db="UniProtKB">
        <authorList>
            <consortium name="WormBaseParasite"/>
        </authorList>
    </citation>
    <scope>IDENTIFICATION</scope>
</reference>
<keyword evidence="2" id="KW-1185">Reference proteome</keyword>
<dbReference type="WBParaSite" id="nRc.2.0.1.t34400-RA">
    <property type="protein sequence ID" value="nRc.2.0.1.t34400-RA"/>
    <property type="gene ID" value="nRc.2.0.1.g34400"/>
</dbReference>
<dbReference type="AlphaFoldDB" id="A0A915K6Q6"/>
<feature type="chain" id="PRO_5037770359" evidence="1">
    <location>
        <begin position="18"/>
        <end position="152"/>
    </location>
</feature>
<evidence type="ECO:0000256" key="1">
    <source>
        <dbReference type="SAM" id="SignalP"/>
    </source>
</evidence>
<keyword evidence="1" id="KW-0732">Signal</keyword>
<dbReference type="Proteomes" id="UP000887565">
    <property type="component" value="Unplaced"/>
</dbReference>
<name>A0A915K6Q6_ROMCU</name>
<feature type="signal peptide" evidence="1">
    <location>
        <begin position="1"/>
        <end position="17"/>
    </location>
</feature>
<protein>
    <submittedName>
        <fullName evidence="3">Lipoprotein</fullName>
    </submittedName>
</protein>